<dbReference type="InterPro" id="IPR046342">
    <property type="entry name" value="CBS_dom_sf"/>
</dbReference>
<dbReference type="GO" id="GO:0006813">
    <property type="term" value="P:potassium ion transport"/>
    <property type="evidence" value="ECO:0007669"/>
    <property type="project" value="InterPro"/>
</dbReference>
<dbReference type="Pfam" id="PF02080">
    <property type="entry name" value="TrkA_C"/>
    <property type="match status" value="1"/>
</dbReference>
<dbReference type="PROSITE" id="PS51371">
    <property type="entry name" value="CBS"/>
    <property type="match status" value="1"/>
</dbReference>
<dbReference type="SUPFAM" id="SSF54631">
    <property type="entry name" value="CBS-domain pair"/>
    <property type="match status" value="1"/>
</dbReference>
<evidence type="ECO:0000313" key="5">
    <source>
        <dbReference type="Proteomes" id="UP001152755"/>
    </source>
</evidence>
<dbReference type="InterPro" id="IPR006037">
    <property type="entry name" value="RCK_C"/>
</dbReference>
<keyword evidence="1" id="KW-0129">CBS domain</keyword>
<dbReference type="InterPro" id="IPR000644">
    <property type="entry name" value="CBS_dom"/>
</dbReference>
<evidence type="ECO:0000259" key="2">
    <source>
        <dbReference type="PROSITE" id="PS51202"/>
    </source>
</evidence>
<dbReference type="SUPFAM" id="SSF116726">
    <property type="entry name" value="TrkA C-terminal domain-like"/>
    <property type="match status" value="1"/>
</dbReference>
<protein>
    <submittedName>
        <fullName evidence="4">CBS domain-containing protein</fullName>
    </submittedName>
</protein>
<evidence type="ECO:0000313" key="4">
    <source>
        <dbReference type="EMBL" id="MDG3014551.1"/>
    </source>
</evidence>
<dbReference type="PROSITE" id="PS51202">
    <property type="entry name" value="RCK_C"/>
    <property type="match status" value="1"/>
</dbReference>
<name>A0A9X4M4Z9_9ACTN</name>
<comment type="caution">
    <text evidence="4">The sequence shown here is derived from an EMBL/GenBank/DDBJ whole genome shotgun (WGS) entry which is preliminary data.</text>
</comment>
<dbReference type="CDD" id="cd02205">
    <property type="entry name" value="CBS_pair_SF"/>
    <property type="match status" value="1"/>
</dbReference>
<feature type="domain" description="RCK C-terminal" evidence="2">
    <location>
        <begin position="114"/>
        <end position="197"/>
    </location>
</feature>
<evidence type="ECO:0000256" key="1">
    <source>
        <dbReference type="PROSITE-ProRule" id="PRU00703"/>
    </source>
</evidence>
<accession>A0A9X4M4Z9</accession>
<dbReference type="Proteomes" id="UP001152755">
    <property type="component" value="Unassembled WGS sequence"/>
</dbReference>
<dbReference type="GO" id="GO:0008324">
    <property type="term" value="F:monoatomic cation transmembrane transporter activity"/>
    <property type="evidence" value="ECO:0007669"/>
    <property type="project" value="InterPro"/>
</dbReference>
<feature type="domain" description="CBS" evidence="3">
    <location>
        <begin position="59"/>
        <end position="114"/>
    </location>
</feature>
<dbReference type="Gene3D" id="3.10.580.10">
    <property type="entry name" value="CBS-domain"/>
    <property type="match status" value="1"/>
</dbReference>
<keyword evidence="5" id="KW-1185">Reference proteome</keyword>
<dbReference type="AlphaFoldDB" id="A0A9X4M4Z9"/>
<sequence length="203" mass="20825">MAAPRLVLDAHASAAEAGRLAGDASVPGAPVVDDEGRYVGVFTAADGAPGTTGTAGHMADPTVATVALSASLFEAFDALPDGQHWLTVLDDDRRVRGIIAVGDIVRAYRRAAEVDNIRINAVASDAELLEVRVGSDSPVQGRRLDERLLPTGTLVVSVARDGTVLPAEASTVLGEGSLVTVLTAPAHLERVRVLLSGSSNTSG</sequence>
<dbReference type="InterPro" id="IPR036721">
    <property type="entry name" value="RCK_C_sf"/>
</dbReference>
<dbReference type="RefSeq" id="WP_277831317.1">
    <property type="nucleotide sequence ID" value="NZ_JAAIVF010000001.1"/>
</dbReference>
<evidence type="ECO:0000259" key="3">
    <source>
        <dbReference type="PROSITE" id="PS51371"/>
    </source>
</evidence>
<proteinExistence type="predicted"/>
<dbReference type="Gene3D" id="3.30.70.1450">
    <property type="entry name" value="Regulator of K+ conductance, C-terminal domain"/>
    <property type="match status" value="1"/>
</dbReference>
<dbReference type="EMBL" id="JANRHA010000004">
    <property type="protein sequence ID" value="MDG3014551.1"/>
    <property type="molecule type" value="Genomic_DNA"/>
</dbReference>
<organism evidence="4 5">
    <name type="scientific">Speluncibacter jeojiensis</name>
    <dbReference type="NCBI Taxonomy" id="2710754"/>
    <lineage>
        <taxon>Bacteria</taxon>
        <taxon>Bacillati</taxon>
        <taxon>Actinomycetota</taxon>
        <taxon>Actinomycetes</taxon>
        <taxon>Mycobacteriales</taxon>
        <taxon>Speluncibacteraceae</taxon>
        <taxon>Speluncibacter</taxon>
    </lineage>
</organism>
<gene>
    <name evidence="4" type="ORF">NVS88_08265</name>
</gene>
<reference evidence="4" key="1">
    <citation type="submission" date="2022-08" db="EMBL/GenBank/DDBJ databases">
        <title>Genome analysis of Corynebacteriales strain.</title>
        <authorList>
            <person name="Lee S.D."/>
        </authorList>
    </citation>
    <scope>NUCLEOTIDE SEQUENCE</scope>
    <source>
        <strain evidence="4">D3-21</strain>
    </source>
</reference>
<dbReference type="Pfam" id="PF00571">
    <property type="entry name" value="CBS"/>
    <property type="match status" value="2"/>
</dbReference>